<protein>
    <submittedName>
        <fullName evidence="2">Uncharacterized protein</fullName>
    </submittedName>
</protein>
<reference evidence="2" key="1">
    <citation type="journal article" date="2020" name="Nature">
        <title>Giant virus diversity and host interactions through global metagenomics.</title>
        <authorList>
            <person name="Schulz F."/>
            <person name="Roux S."/>
            <person name="Paez-Espino D."/>
            <person name="Jungbluth S."/>
            <person name="Walsh D.A."/>
            <person name="Denef V.J."/>
            <person name="McMahon K.D."/>
            <person name="Konstantinidis K.T."/>
            <person name="Eloe-Fadrosh E.A."/>
            <person name="Kyrpides N.C."/>
            <person name="Woyke T."/>
        </authorList>
    </citation>
    <scope>NUCLEOTIDE SEQUENCE</scope>
    <source>
        <strain evidence="2">GVMAG-M-3300009149-34</strain>
    </source>
</reference>
<proteinExistence type="predicted"/>
<keyword evidence="1" id="KW-0812">Transmembrane</keyword>
<feature type="transmembrane region" description="Helical" evidence="1">
    <location>
        <begin position="95"/>
        <end position="113"/>
    </location>
</feature>
<keyword evidence="1" id="KW-0472">Membrane</keyword>
<evidence type="ECO:0000313" key="2">
    <source>
        <dbReference type="EMBL" id="QHT30234.1"/>
    </source>
</evidence>
<accession>A0A6C0EM30</accession>
<organism evidence="2">
    <name type="scientific">viral metagenome</name>
    <dbReference type="NCBI Taxonomy" id="1070528"/>
    <lineage>
        <taxon>unclassified sequences</taxon>
        <taxon>metagenomes</taxon>
        <taxon>organismal metagenomes</taxon>
    </lineage>
</organism>
<keyword evidence="1" id="KW-1133">Transmembrane helix</keyword>
<name>A0A6C0EM30_9ZZZZ</name>
<feature type="transmembrane region" description="Helical" evidence="1">
    <location>
        <begin position="125"/>
        <end position="147"/>
    </location>
</feature>
<evidence type="ECO:0000256" key="1">
    <source>
        <dbReference type="SAM" id="Phobius"/>
    </source>
</evidence>
<sequence length="210" mass="24922">MCYNCCKLPRCNDIPIKRYFLPLIGVFGLAYLPEFRNFVYLPLIITFGFLILFWNFPWIVYYTASKPLYYQDLFIDEKKLPNYDVDEGIKYKFKLILETVLIISNALLTGALADYYLYKTTGNEGYIEIVGVTGGIIKIFQMINNTISRFMLKILKRCVRKENIDLKRRQIENIERIIRLKRHQSTVWKEIELTNQTENRVITRERAGTF</sequence>
<dbReference type="EMBL" id="MN738894">
    <property type="protein sequence ID" value="QHT30234.1"/>
    <property type="molecule type" value="Genomic_DNA"/>
</dbReference>
<dbReference type="AlphaFoldDB" id="A0A6C0EM30"/>
<feature type="transmembrane region" description="Helical" evidence="1">
    <location>
        <begin position="39"/>
        <end position="61"/>
    </location>
</feature>